<organism evidence="1 2">
    <name type="scientific">Acaulospora colombiana</name>
    <dbReference type="NCBI Taxonomy" id="27376"/>
    <lineage>
        <taxon>Eukaryota</taxon>
        <taxon>Fungi</taxon>
        <taxon>Fungi incertae sedis</taxon>
        <taxon>Mucoromycota</taxon>
        <taxon>Glomeromycotina</taxon>
        <taxon>Glomeromycetes</taxon>
        <taxon>Diversisporales</taxon>
        <taxon>Acaulosporaceae</taxon>
        <taxon>Acaulospora</taxon>
    </lineage>
</organism>
<reference evidence="1" key="1">
    <citation type="submission" date="2021-06" db="EMBL/GenBank/DDBJ databases">
        <authorList>
            <person name="Kallberg Y."/>
            <person name="Tangrot J."/>
            <person name="Rosling A."/>
        </authorList>
    </citation>
    <scope>NUCLEOTIDE SEQUENCE</scope>
    <source>
        <strain evidence="1">CL356</strain>
    </source>
</reference>
<name>A0ACA9P9I2_9GLOM</name>
<sequence length="71" mass="8464">MKFSSIAVVLSLLAATSFAEPSANQEKRDASPYYYYKRDADASNMKRDAYYYYKREADAEPYYYYKRQELK</sequence>
<evidence type="ECO:0000313" key="2">
    <source>
        <dbReference type="Proteomes" id="UP000789525"/>
    </source>
</evidence>
<keyword evidence="2" id="KW-1185">Reference proteome</keyword>
<protein>
    <submittedName>
        <fullName evidence="1">5358_t:CDS:1</fullName>
    </submittedName>
</protein>
<feature type="non-terminal residue" evidence="1">
    <location>
        <position position="71"/>
    </location>
</feature>
<gene>
    <name evidence="1" type="ORF">ACOLOM_LOCUS9985</name>
</gene>
<evidence type="ECO:0000313" key="1">
    <source>
        <dbReference type="EMBL" id="CAG8694840.1"/>
    </source>
</evidence>
<comment type="caution">
    <text evidence="1">The sequence shown here is derived from an EMBL/GenBank/DDBJ whole genome shotgun (WGS) entry which is preliminary data.</text>
</comment>
<dbReference type="Proteomes" id="UP000789525">
    <property type="component" value="Unassembled WGS sequence"/>
</dbReference>
<dbReference type="EMBL" id="CAJVPT010030578">
    <property type="protein sequence ID" value="CAG8694840.1"/>
    <property type="molecule type" value="Genomic_DNA"/>
</dbReference>
<proteinExistence type="predicted"/>
<accession>A0ACA9P9I2</accession>